<dbReference type="CDD" id="cd00096">
    <property type="entry name" value="Ig"/>
    <property type="match status" value="2"/>
</dbReference>
<dbReference type="InterPro" id="IPR013783">
    <property type="entry name" value="Ig-like_fold"/>
</dbReference>
<feature type="compositionally biased region" description="Pro residues" evidence="9">
    <location>
        <begin position="1404"/>
        <end position="1415"/>
    </location>
</feature>
<gene>
    <name evidence="13" type="ORF">APZ42_031043</name>
</gene>
<dbReference type="SMART" id="SM00060">
    <property type="entry name" value="FN3"/>
    <property type="match status" value="2"/>
</dbReference>
<dbReference type="InterPro" id="IPR007110">
    <property type="entry name" value="Ig-like_dom"/>
</dbReference>
<evidence type="ECO:0000256" key="3">
    <source>
        <dbReference type="ARBA" id="ARBA00022729"/>
    </source>
</evidence>
<dbReference type="GO" id="GO:0005886">
    <property type="term" value="C:plasma membrane"/>
    <property type="evidence" value="ECO:0007669"/>
    <property type="project" value="UniProtKB-SubCell"/>
</dbReference>
<dbReference type="SMART" id="SM00408">
    <property type="entry name" value="IGc2"/>
    <property type="match status" value="5"/>
</dbReference>
<evidence type="ECO:0000256" key="8">
    <source>
        <dbReference type="ARBA" id="ARBA00023319"/>
    </source>
</evidence>
<evidence type="ECO:0000256" key="1">
    <source>
        <dbReference type="ARBA" id="ARBA00004236"/>
    </source>
</evidence>
<keyword evidence="4" id="KW-0677">Repeat</keyword>
<feature type="domain" description="Ig-like" evidence="11">
    <location>
        <begin position="602"/>
        <end position="687"/>
    </location>
</feature>
<evidence type="ECO:0000313" key="13">
    <source>
        <dbReference type="EMBL" id="KZS05697.1"/>
    </source>
</evidence>
<feature type="domain" description="Ig-like" evidence="11">
    <location>
        <begin position="301"/>
        <end position="388"/>
    </location>
</feature>
<evidence type="ECO:0000256" key="4">
    <source>
        <dbReference type="ARBA" id="ARBA00022737"/>
    </source>
</evidence>
<keyword evidence="5 10" id="KW-0472">Membrane</keyword>
<name>A0A164N6W6_9CRUS</name>
<dbReference type="EMBL" id="LRGB01002866">
    <property type="protein sequence ID" value="KZS05697.1"/>
    <property type="molecule type" value="Genomic_DNA"/>
</dbReference>
<feature type="compositionally biased region" description="Polar residues" evidence="9">
    <location>
        <begin position="1531"/>
        <end position="1552"/>
    </location>
</feature>
<dbReference type="CDD" id="cd00063">
    <property type="entry name" value="FN3"/>
    <property type="match status" value="1"/>
</dbReference>
<dbReference type="PROSITE" id="PS50835">
    <property type="entry name" value="IG_LIKE"/>
    <property type="match status" value="5"/>
</dbReference>
<feature type="domain" description="Ig-like" evidence="11">
    <location>
        <begin position="159"/>
        <end position="271"/>
    </location>
</feature>
<evidence type="ECO:0000256" key="7">
    <source>
        <dbReference type="ARBA" id="ARBA00023180"/>
    </source>
</evidence>
<keyword evidence="3" id="KW-0732">Signal</keyword>
<keyword evidence="7" id="KW-0325">Glycoprotein</keyword>
<dbReference type="OrthoDB" id="6234674at2759"/>
<keyword evidence="2" id="KW-1003">Cell membrane</keyword>
<keyword evidence="14" id="KW-1185">Reference proteome</keyword>
<keyword evidence="6" id="KW-1015">Disulfide bond</keyword>
<evidence type="ECO:0000259" key="12">
    <source>
        <dbReference type="PROSITE" id="PS50853"/>
    </source>
</evidence>
<dbReference type="Pfam" id="PF00041">
    <property type="entry name" value="fn3"/>
    <property type="match status" value="1"/>
</dbReference>
<feature type="domain" description="Ig-like" evidence="11">
    <location>
        <begin position="506"/>
        <end position="597"/>
    </location>
</feature>
<evidence type="ECO:0000256" key="9">
    <source>
        <dbReference type="SAM" id="MobiDB-lite"/>
    </source>
</evidence>
<dbReference type="Gene3D" id="2.60.40.10">
    <property type="entry name" value="Immunoglobulins"/>
    <property type="match status" value="6"/>
</dbReference>
<dbReference type="PROSITE" id="PS50853">
    <property type="entry name" value="FN3"/>
    <property type="match status" value="1"/>
</dbReference>
<dbReference type="InterPro" id="IPR003961">
    <property type="entry name" value="FN3_dom"/>
</dbReference>
<keyword evidence="8" id="KW-0393">Immunoglobulin domain</keyword>
<feature type="region of interest" description="Disordered" evidence="9">
    <location>
        <begin position="1276"/>
        <end position="1313"/>
    </location>
</feature>
<dbReference type="InterPro" id="IPR051170">
    <property type="entry name" value="Neural/epithelial_adhesion"/>
</dbReference>
<evidence type="ECO:0008006" key="15">
    <source>
        <dbReference type="Google" id="ProtNLM"/>
    </source>
</evidence>
<dbReference type="Proteomes" id="UP000076858">
    <property type="component" value="Unassembled WGS sequence"/>
</dbReference>
<protein>
    <recommendedName>
        <fullName evidence="15">Turtle A</fullName>
    </recommendedName>
</protein>
<proteinExistence type="predicted"/>
<dbReference type="InterPro" id="IPR003599">
    <property type="entry name" value="Ig_sub"/>
</dbReference>
<comment type="subcellular location">
    <subcellularLocation>
        <location evidence="1">Cell membrane</location>
    </subcellularLocation>
</comment>
<dbReference type="GO" id="GO:0009653">
    <property type="term" value="P:anatomical structure morphogenesis"/>
    <property type="evidence" value="ECO:0007669"/>
    <property type="project" value="UniProtKB-ARBA"/>
</dbReference>
<evidence type="ECO:0000259" key="11">
    <source>
        <dbReference type="PROSITE" id="PS50835"/>
    </source>
</evidence>
<organism evidence="13 14">
    <name type="scientific">Daphnia magna</name>
    <dbReference type="NCBI Taxonomy" id="35525"/>
    <lineage>
        <taxon>Eukaryota</taxon>
        <taxon>Metazoa</taxon>
        <taxon>Ecdysozoa</taxon>
        <taxon>Arthropoda</taxon>
        <taxon>Crustacea</taxon>
        <taxon>Branchiopoda</taxon>
        <taxon>Diplostraca</taxon>
        <taxon>Cladocera</taxon>
        <taxon>Anomopoda</taxon>
        <taxon>Daphniidae</taxon>
        <taxon>Daphnia</taxon>
    </lineage>
</organism>
<dbReference type="PANTHER" id="PTHR12231">
    <property type="entry name" value="CTX-RELATED TYPE I TRANSMEMBRANE PROTEIN"/>
    <property type="match status" value="1"/>
</dbReference>
<feature type="compositionally biased region" description="Polar residues" evidence="9">
    <location>
        <begin position="1583"/>
        <end position="1605"/>
    </location>
</feature>
<evidence type="ECO:0000256" key="5">
    <source>
        <dbReference type="ARBA" id="ARBA00023136"/>
    </source>
</evidence>
<dbReference type="FunFam" id="2.60.40.10:FF:000005">
    <property type="entry name" value="Neuronal cell adhesion molecule"/>
    <property type="match status" value="1"/>
</dbReference>
<feature type="region of interest" description="Disordered" evidence="9">
    <location>
        <begin position="1401"/>
        <end position="1552"/>
    </location>
</feature>
<evidence type="ECO:0000256" key="6">
    <source>
        <dbReference type="ARBA" id="ARBA00023157"/>
    </source>
</evidence>
<evidence type="ECO:0000256" key="2">
    <source>
        <dbReference type="ARBA" id="ARBA00022475"/>
    </source>
</evidence>
<accession>A0A164N6W6</accession>
<dbReference type="GO" id="GO:0030154">
    <property type="term" value="P:cell differentiation"/>
    <property type="evidence" value="ECO:0007669"/>
    <property type="project" value="UniProtKB-ARBA"/>
</dbReference>
<dbReference type="InterPro" id="IPR036179">
    <property type="entry name" value="Ig-like_dom_sf"/>
</dbReference>
<dbReference type="SUPFAM" id="SSF48726">
    <property type="entry name" value="Immunoglobulin"/>
    <property type="match status" value="5"/>
</dbReference>
<keyword evidence="10" id="KW-1133">Transmembrane helix</keyword>
<evidence type="ECO:0000256" key="10">
    <source>
        <dbReference type="SAM" id="Phobius"/>
    </source>
</evidence>
<dbReference type="InterPro" id="IPR036116">
    <property type="entry name" value="FN3_sf"/>
</dbReference>
<feature type="domain" description="Fibronectin type-III" evidence="12">
    <location>
        <begin position="692"/>
        <end position="788"/>
    </location>
</feature>
<feature type="domain" description="Ig-like" evidence="11">
    <location>
        <begin position="410"/>
        <end position="502"/>
    </location>
</feature>
<dbReference type="InterPro" id="IPR003598">
    <property type="entry name" value="Ig_sub2"/>
</dbReference>
<dbReference type="PANTHER" id="PTHR12231:SF240">
    <property type="entry name" value="PROTEIN TURTLE HOMOLOG B"/>
    <property type="match status" value="1"/>
</dbReference>
<evidence type="ECO:0000313" key="14">
    <source>
        <dbReference type="Proteomes" id="UP000076858"/>
    </source>
</evidence>
<sequence length="1666" mass="184938">MHHLLKGTLSGCRIESFAWDSIFGVGFIAFLLIKNVSGEATADQPLTICEKIKEPSDAGEAEDGRSIFLSSDASNSYQCKIKSGGLWRHRFVSSILPQTTNDGYQQSLGKPTLRPTISQRSHLMSNISSHHTAVFIVVVLLHSLFTSGRLYSLIRLSNPQDAEHLTAMVGDSIIFNCHIEFPEAHPVPYVIQWEKKGVEIPIFIWYENYLHTGEGYEGRVSRVAQQGSLESSSHYGLASLNLTRIRESDQGWYSCLVNFLNRSPRQDKNGTLFHLNVHGMHSVRTSNLKNFFHVNVTTAPPRFTMTPDDVVYVSLGDPIILSCLAEGTPVPEILWYRDNELVQTSPSLAVANDGTELRISSIRQEDIGDYTCAAKNGQGSVRHSTKLVVAGIIIACPINFIDHGLCATGGAVIIVPPLNVTRLEGDKLEMPCEARGLPGNFSVTWFRENHAVRSIPWLESRTLLKRDGTLVISPVHSDDRGLYSCEVTNGIGDPQRASAYIEVEYPARVTFTPTVQYLPLRLSGVIRCHVEAHPPFQFITWTKDKRIFDPFEMPNVGVLKNGSLLFEKVTQENQGRYTCTPYNVHGTAGSSAVMEVLVREPPTFVTRPKSVYQHKIDDDVQMACEAQGTPSPRVTWRRMDGRPLPRDRTREELGVLTLSKLRRTDFGYYECHVSNEVATLVATAHLVIEGTTPHAPYNITTVSSEFSVSLEWLPGYSGGSDYSQNYVIWYRQEGATQWIPVDVDPPANTKTVIHNLQPGTSYEFQVIGKNILGDGMFSNIVKERTKGQRPPDPPPPGPSRATTSPAPSNSGDSDELRKYNVIVYPTDARGSTYIPALFRPTGQRRKLCFVFCTFPRPTPHSTRERNTDRNVRWSGTFMELSAPRKYSHCVFHCGLLLRRTMEAAEQDRAQTHRNLFSSLSMLLTHSYFLVKNLSPGKTYVFRINSHTLTSQASSEKVTYIIQRKIKDKAITAGIVGGILFFIVAIILAVCTVKCVNKRNKRRRREQENAYSMVACQMSADTRNGCQSGSAKSVPSRKGWIGRLPSITRLSHVKRGAASIRHILHICPVKLREQEQEGRRASTATWSGTANLQSGSETTSREAADWLEYGAAELQTRNARRRLQARYNVQAEFLQPAGWISRTPEGKFVVENEGSQPTRPIYGYGSSVTSPVVESGVYRIGGDRLIWPRPKPILRRELSPVPPYGRPLPSMMSQPVAYSAAMLRDPTVISPQFGRHTIPLQPSPAAHMLPTSRHGAIRSSSPGPGLLLSPSLANFSDMSSVHQPSSADRSLHTTRSSRFSSFQKQPTPDLPPRQKRKINQFFPDAAVLSSSGSPSQYTRELPSLLPIHQQLVAHQSPRETSPPLEQMRTVRAEVHSTETPRSASKQRVQNEFGLLLNTAGRHFHAPPPFRPPPPPAYHQLPYTISYPPSLQRPLATSSPPRSRLFPVGSAPFPPGHYSRRSDDPLGSPRRRSPLTIAVRLSPSRTQQRLSERSRNQIVEYSPQSQSSSSGFDSKNTSQQNQSSQSGSGQSQLVPTDSSTALWGMSPHSQVTSGESTYVNWPVKGLATASFSLLDASVDNHYEFDTTQSPNETGQQDSTLHSATFISPPTGKSVDVPADSSGPGPGRHRKAGPISARSENIEARVQAMKEEFQEYRKRRARGLLESAC</sequence>
<dbReference type="SMART" id="SM00409">
    <property type="entry name" value="IG"/>
    <property type="match status" value="5"/>
</dbReference>
<dbReference type="FunFam" id="2.60.40.10:FF:001149">
    <property type="entry name" value="Turtle, isoform H"/>
    <property type="match status" value="1"/>
</dbReference>
<reference evidence="13 14" key="1">
    <citation type="submission" date="2016-03" db="EMBL/GenBank/DDBJ databases">
        <title>EvidentialGene: Evidence-directed Construction of Genes on Genomes.</title>
        <authorList>
            <person name="Gilbert D.G."/>
            <person name="Choi J.-H."/>
            <person name="Mockaitis K."/>
            <person name="Colbourne J."/>
            <person name="Pfrender M."/>
        </authorList>
    </citation>
    <scope>NUCLEOTIDE SEQUENCE [LARGE SCALE GENOMIC DNA]</scope>
    <source>
        <strain evidence="13 14">Xinb3</strain>
        <tissue evidence="13">Complete organism</tissue>
    </source>
</reference>
<feature type="region of interest" description="Disordered" evidence="9">
    <location>
        <begin position="1581"/>
        <end position="1638"/>
    </location>
</feature>
<dbReference type="GO" id="GO:0098609">
    <property type="term" value="P:cell-cell adhesion"/>
    <property type="evidence" value="ECO:0007669"/>
    <property type="project" value="UniProtKB-ARBA"/>
</dbReference>
<feature type="region of interest" description="Disordered" evidence="9">
    <location>
        <begin position="784"/>
        <end position="817"/>
    </location>
</feature>
<dbReference type="STRING" id="35525.A0A164N6W6"/>
<keyword evidence="10" id="KW-0812">Transmembrane</keyword>
<dbReference type="Pfam" id="PF13927">
    <property type="entry name" value="Ig_3"/>
    <property type="match status" value="4"/>
</dbReference>
<dbReference type="FunFam" id="2.60.40.10:FF:000830">
    <property type="entry name" value="Turtle, isoform F"/>
    <property type="match status" value="1"/>
</dbReference>
<comment type="caution">
    <text evidence="13">The sequence shown here is derived from an EMBL/GenBank/DDBJ whole genome shotgun (WGS) entry which is preliminary data.</text>
</comment>
<feature type="compositionally biased region" description="Low complexity" evidence="9">
    <location>
        <begin position="1516"/>
        <end position="1530"/>
    </location>
</feature>
<feature type="transmembrane region" description="Helical" evidence="10">
    <location>
        <begin position="970"/>
        <end position="995"/>
    </location>
</feature>
<feature type="compositionally biased region" description="Polar residues" evidence="9">
    <location>
        <begin position="1276"/>
        <end position="1305"/>
    </location>
</feature>
<dbReference type="SUPFAM" id="SSF49265">
    <property type="entry name" value="Fibronectin type III"/>
    <property type="match status" value="1"/>
</dbReference>